<organism evidence="2 3">
    <name type="scientific">Sporormia fimetaria CBS 119925</name>
    <dbReference type="NCBI Taxonomy" id="1340428"/>
    <lineage>
        <taxon>Eukaryota</taxon>
        <taxon>Fungi</taxon>
        <taxon>Dikarya</taxon>
        <taxon>Ascomycota</taxon>
        <taxon>Pezizomycotina</taxon>
        <taxon>Dothideomycetes</taxon>
        <taxon>Pleosporomycetidae</taxon>
        <taxon>Pleosporales</taxon>
        <taxon>Sporormiaceae</taxon>
        <taxon>Sporormia</taxon>
    </lineage>
</organism>
<dbReference type="Proteomes" id="UP000799440">
    <property type="component" value="Unassembled WGS sequence"/>
</dbReference>
<protein>
    <recommendedName>
        <fullName evidence="4">WHIM1 domain-containing protein</fullName>
    </recommendedName>
</protein>
<evidence type="ECO:0008006" key="4">
    <source>
        <dbReference type="Google" id="ProtNLM"/>
    </source>
</evidence>
<accession>A0A6A6VMG5</accession>
<feature type="region of interest" description="Disordered" evidence="1">
    <location>
        <begin position="1"/>
        <end position="64"/>
    </location>
</feature>
<feature type="region of interest" description="Disordered" evidence="1">
    <location>
        <begin position="339"/>
        <end position="370"/>
    </location>
</feature>
<feature type="compositionally biased region" description="Polar residues" evidence="1">
    <location>
        <begin position="539"/>
        <end position="560"/>
    </location>
</feature>
<dbReference type="PANTHER" id="PTHR42107:SF1">
    <property type="entry name" value="WHIM1 DOMAIN-CONTAINING PROTEIN"/>
    <property type="match status" value="1"/>
</dbReference>
<sequence>MDSDSSLSSPPATEDEMELLEAVKPTPQKKPKKNGNILSFFKSPSPVRKKRPASPPHEPVPEDNPDIAFIVMFRSRFSEAFPPKTPHFGPQDIERGVSDIVPSPQIDTLLRALLGLLLNRKKPIEKGHHGRALEEAILGHRSQWPRAWNGVNPLSGGRSFDTMTYTERITLLKNLVLWCLHDSEVVNQMIKDGYKSRTSRDKTDTNIPLSVQPWGRDGDNRRYWLIEGQDDTAFRVYRESNPKLKTVTWWSVAGSIEEISALATKLEDEDGTREAKLLAEKMRNAIPRFEATEAKRKRRQYNYMHKQRLVQPSYITYEGRLRGKRAKYTDDVDDDVLAELELPTRRSTRNSRRETPAASGPTVTASGRLSKSRATGFYGEALHSGQQVDGPADSEDEEPRGRATRAHANGWRPKPNRNIDRYNSEDEDMEEDDDVTSWDGGDDEEEPDHMDVDDEDGSLDATSEDDEPKSLLVRLRLPHGVKLPSEDELLPKQEVNGFEHTHHSPPMEDKKEPAIQAANGTPPLPQPTSTSTVPTLPQAPSTTPHQPLTLLQSPQKQSAVLSGAPYQQHLVEEQSTGLPGAPIQHPLAGKQPAEATLPSKPPILPTPQHTENPFSNFPHDALPPPTSNNPA</sequence>
<keyword evidence="3" id="KW-1185">Reference proteome</keyword>
<gene>
    <name evidence="2" type="ORF">M011DRAFT_396727</name>
</gene>
<feature type="compositionally biased region" description="Pro residues" evidence="1">
    <location>
        <begin position="621"/>
        <end position="631"/>
    </location>
</feature>
<reference evidence="2" key="1">
    <citation type="journal article" date="2020" name="Stud. Mycol.">
        <title>101 Dothideomycetes genomes: a test case for predicting lifestyles and emergence of pathogens.</title>
        <authorList>
            <person name="Haridas S."/>
            <person name="Albert R."/>
            <person name="Binder M."/>
            <person name="Bloem J."/>
            <person name="Labutti K."/>
            <person name="Salamov A."/>
            <person name="Andreopoulos B."/>
            <person name="Baker S."/>
            <person name="Barry K."/>
            <person name="Bills G."/>
            <person name="Bluhm B."/>
            <person name="Cannon C."/>
            <person name="Castanera R."/>
            <person name="Culley D."/>
            <person name="Daum C."/>
            <person name="Ezra D."/>
            <person name="Gonzalez J."/>
            <person name="Henrissat B."/>
            <person name="Kuo A."/>
            <person name="Liang C."/>
            <person name="Lipzen A."/>
            <person name="Lutzoni F."/>
            <person name="Magnuson J."/>
            <person name="Mondo S."/>
            <person name="Nolan M."/>
            <person name="Ohm R."/>
            <person name="Pangilinan J."/>
            <person name="Park H.-J."/>
            <person name="Ramirez L."/>
            <person name="Alfaro M."/>
            <person name="Sun H."/>
            <person name="Tritt A."/>
            <person name="Yoshinaga Y."/>
            <person name="Zwiers L.-H."/>
            <person name="Turgeon B."/>
            <person name="Goodwin S."/>
            <person name="Spatafora J."/>
            <person name="Crous P."/>
            <person name="Grigoriev I."/>
        </authorList>
    </citation>
    <scope>NUCLEOTIDE SEQUENCE</scope>
    <source>
        <strain evidence="2">CBS 119925</strain>
    </source>
</reference>
<evidence type="ECO:0000256" key="1">
    <source>
        <dbReference type="SAM" id="MobiDB-lite"/>
    </source>
</evidence>
<feature type="compositionally biased region" description="Acidic residues" evidence="1">
    <location>
        <begin position="425"/>
        <end position="467"/>
    </location>
</feature>
<feature type="region of interest" description="Disordered" evidence="1">
    <location>
        <begin position="382"/>
        <end position="631"/>
    </location>
</feature>
<dbReference type="OrthoDB" id="349045at2759"/>
<evidence type="ECO:0000313" key="2">
    <source>
        <dbReference type="EMBL" id="KAF2750411.1"/>
    </source>
</evidence>
<feature type="compositionally biased region" description="Polar residues" evidence="1">
    <location>
        <begin position="361"/>
        <end position="370"/>
    </location>
</feature>
<feature type="compositionally biased region" description="Low complexity" evidence="1">
    <location>
        <begin position="527"/>
        <end position="538"/>
    </location>
</feature>
<name>A0A6A6VMG5_9PLEO</name>
<dbReference type="AlphaFoldDB" id="A0A6A6VMG5"/>
<evidence type="ECO:0000313" key="3">
    <source>
        <dbReference type="Proteomes" id="UP000799440"/>
    </source>
</evidence>
<dbReference type="EMBL" id="MU006564">
    <property type="protein sequence ID" value="KAF2750411.1"/>
    <property type="molecule type" value="Genomic_DNA"/>
</dbReference>
<feature type="compositionally biased region" description="Basic and acidic residues" evidence="1">
    <location>
        <begin position="497"/>
        <end position="513"/>
    </location>
</feature>
<proteinExistence type="predicted"/>
<feature type="compositionally biased region" description="Polar residues" evidence="1">
    <location>
        <begin position="1"/>
        <end position="11"/>
    </location>
</feature>
<dbReference type="PANTHER" id="PTHR42107">
    <property type="entry name" value="YALI0D24453P"/>
    <property type="match status" value="1"/>
</dbReference>